<proteinExistence type="predicted"/>
<accession>A0ABS8PUP2</accession>
<dbReference type="RefSeq" id="WP_231006993.1">
    <property type="nucleotide sequence ID" value="NZ_JAJNEC010000005.1"/>
</dbReference>
<comment type="caution">
    <text evidence="2">The sequence shown here is derived from an EMBL/GenBank/DDBJ whole genome shotgun (WGS) entry which is preliminary data.</text>
</comment>
<evidence type="ECO:0000313" key="3">
    <source>
        <dbReference type="Proteomes" id="UP001199816"/>
    </source>
</evidence>
<organism evidence="2 3">
    <name type="scientific">Niabella pedocola</name>
    <dbReference type="NCBI Taxonomy" id="1752077"/>
    <lineage>
        <taxon>Bacteria</taxon>
        <taxon>Pseudomonadati</taxon>
        <taxon>Bacteroidota</taxon>
        <taxon>Chitinophagia</taxon>
        <taxon>Chitinophagales</taxon>
        <taxon>Chitinophagaceae</taxon>
        <taxon>Niabella</taxon>
    </lineage>
</organism>
<name>A0ABS8PUP2_9BACT</name>
<dbReference type="Proteomes" id="UP001199816">
    <property type="component" value="Unassembled WGS sequence"/>
</dbReference>
<keyword evidence="3" id="KW-1185">Reference proteome</keyword>
<keyword evidence="1" id="KW-0732">Signal</keyword>
<evidence type="ECO:0000313" key="2">
    <source>
        <dbReference type="EMBL" id="MCD2424784.1"/>
    </source>
</evidence>
<feature type="chain" id="PRO_5045286359" description="Adhesin domain-containing protein" evidence="1">
    <location>
        <begin position="21"/>
        <end position="271"/>
    </location>
</feature>
<sequence>MKKIVVTIILAIAFVSLTHAQERQFKLSKKTGTLKVNISGVNIEGYDGNEVVFSAPERKREDKDERAAGLKLVSGSGLTDNTGLNLSVQENAGVIEVDHVGKTDRELITIKVPNTMSVKVATTDVMNAGKSVNIKDFKGELEISVMYNAISLENVTGPVNAKTIYGELIAKFASIVKGPVSLVSVYKFVDVSIPPTLKANVNLSSKNGNIYAADGLDIKRETPKEQKSNDGEDLAGLKDWSRSSDLIGTLNGGGIDLILKTSYGKIYLRKN</sequence>
<feature type="signal peptide" evidence="1">
    <location>
        <begin position="1"/>
        <end position="20"/>
    </location>
</feature>
<evidence type="ECO:0008006" key="4">
    <source>
        <dbReference type="Google" id="ProtNLM"/>
    </source>
</evidence>
<evidence type="ECO:0000256" key="1">
    <source>
        <dbReference type="SAM" id="SignalP"/>
    </source>
</evidence>
<reference evidence="2 3" key="1">
    <citation type="submission" date="2021-11" db="EMBL/GenBank/DDBJ databases">
        <title>Genomic of Niabella pedocola.</title>
        <authorList>
            <person name="Wu T."/>
        </authorList>
    </citation>
    <scope>NUCLEOTIDE SEQUENCE [LARGE SCALE GENOMIC DNA]</scope>
    <source>
        <strain evidence="2 3">JCM 31011</strain>
    </source>
</reference>
<dbReference type="EMBL" id="JAJNEC010000005">
    <property type="protein sequence ID" value="MCD2424784.1"/>
    <property type="molecule type" value="Genomic_DNA"/>
</dbReference>
<protein>
    <recommendedName>
        <fullName evidence="4">Adhesin domain-containing protein</fullName>
    </recommendedName>
</protein>
<gene>
    <name evidence="2" type="ORF">LQ567_18525</name>
</gene>